<name>D9STL3_CLOC7</name>
<keyword evidence="2" id="KW-1185">Reference proteome</keyword>
<organism evidence="1 2">
    <name type="scientific">Clostridium cellulovorans (strain ATCC 35296 / DSM 3052 / OCM 3 / 743B)</name>
    <dbReference type="NCBI Taxonomy" id="573061"/>
    <lineage>
        <taxon>Bacteria</taxon>
        <taxon>Bacillati</taxon>
        <taxon>Bacillota</taxon>
        <taxon>Clostridia</taxon>
        <taxon>Eubacteriales</taxon>
        <taxon>Clostridiaceae</taxon>
        <taxon>Clostridium</taxon>
    </lineage>
</organism>
<dbReference type="KEGG" id="ccb:Clocel_3057"/>
<dbReference type="AlphaFoldDB" id="D9STL3"/>
<sequence length="34" mass="4023">MDNLFNFQKIEPLFKNEGTCKKNEYIIENMSIVA</sequence>
<dbReference type="Proteomes" id="UP000002730">
    <property type="component" value="Chromosome"/>
</dbReference>
<reference evidence="1 2" key="1">
    <citation type="submission" date="2010-08" db="EMBL/GenBank/DDBJ databases">
        <title>Complete sequence of Clostridium cellulovorans 743B.</title>
        <authorList>
            <consortium name="US DOE Joint Genome Institute"/>
            <person name="Lucas S."/>
            <person name="Copeland A."/>
            <person name="Lapidus A."/>
            <person name="Cheng J.-F."/>
            <person name="Bruce D."/>
            <person name="Goodwin L."/>
            <person name="Pitluck S."/>
            <person name="Chertkov O."/>
            <person name="Detter J.C."/>
            <person name="Han C."/>
            <person name="Tapia R."/>
            <person name="Land M."/>
            <person name="Hauser L."/>
            <person name="Chang Y.-J."/>
            <person name="Jeffries C."/>
            <person name="Kyrpides N."/>
            <person name="Ivanova N."/>
            <person name="Mikhailova N."/>
            <person name="Hemme C.L."/>
            <person name="Woyke T."/>
        </authorList>
    </citation>
    <scope>NUCLEOTIDE SEQUENCE [LARGE SCALE GENOMIC DNA]</scope>
    <source>
        <strain evidence="2">ATCC 35296 / DSM 3052 / OCM 3 / 743B</strain>
    </source>
</reference>
<accession>D9STL3</accession>
<evidence type="ECO:0000313" key="1">
    <source>
        <dbReference type="EMBL" id="ADL52747.1"/>
    </source>
</evidence>
<dbReference type="EMBL" id="CP002160">
    <property type="protein sequence ID" value="ADL52747.1"/>
    <property type="molecule type" value="Genomic_DNA"/>
</dbReference>
<evidence type="ECO:0000313" key="2">
    <source>
        <dbReference type="Proteomes" id="UP000002730"/>
    </source>
</evidence>
<dbReference type="STRING" id="573061.Clocel_3057"/>
<protein>
    <submittedName>
        <fullName evidence="1">Uncharacterized protein</fullName>
    </submittedName>
</protein>
<gene>
    <name evidence="1" type="ordered locus">Clocel_3057</name>
</gene>
<proteinExistence type="predicted"/>
<dbReference type="HOGENOM" id="CLU_3372999_0_0_9"/>